<evidence type="ECO:0000313" key="2">
    <source>
        <dbReference type="Proteomes" id="UP000887564"/>
    </source>
</evidence>
<keyword evidence="2" id="KW-1185">Reference proteome</keyword>
<feature type="compositionally biased region" description="Polar residues" evidence="1">
    <location>
        <begin position="19"/>
        <end position="28"/>
    </location>
</feature>
<name>A0A914R992_PAREQ</name>
<evidence type="ECO:0000313" key="3">
    <source>
        <dbReference type="WBParaSite" id="PEQ_0000323201-mRNA-1"/>
    </source>
</evidence>
<proteinExistence type="predicted"/>
<reference evidence="3" key="1">
    <citation type="submission" date="2022-11" db="UniProtKB">
        <authorList>
            <consortium name="WormBaseParasite"/>
        </authorList>
    </citation>
    <scope>IDENTIFICATION</scope>
</reference>
<accession>A0A914R992</accession>
<organism evidence="2 3">
    <name type="scientific">Parascaris equorum</name>
    <name type="common">Equine roundworm</name>
    <dbReference type="NCBI Taxonomy" id="6256"/>
    <lineage>
        <taxon>Eukaryota</taxon>
        <taxon>Metazoa</taxon>
        <taxon>Ecdysozoa</taxon>
        <taxon>Nematoda</taxon>
        <taxon>Chromadorea</taxon>
        <taxon>Rhabditida</taxon>
        <taxon>Spirurina</taxon>
        <taxon>Ascaridomorpha</taxon>
        <taxon>Ascaridoidea</taxon>
        <taxon>Ascarididae</taxon>
        <taxon>Parascaris</taxon>
    </lineage>
</organism>
<dbReference type="WBParaSite" id="PEQ_0000323201-mRNA-1">
    <property type="protein sequence ID" value="PEQ_0000323201-mRNA-1"/>
    <property type="gene ID" value="PEQ_0000323201"/>
</dbReference>
<protein>
    <submittedName>
        <fullName evidence="3">Uncharacterized protein</fullName>
    </submittedName>
</protein>
<dbReference type="AlphaFoldDB" id="A0A914R992"/>
<feature type="region of interest" description="Disordered" evidence="1">
    <location>
        <begin position="1"/>
        <end position="35"/>
    </location>
</feature>
<sequence>MCSEPCKKRTWRSARIKNENQTNNTMQKGKTKMSAHRVRPSASWCVCELWHSSPQKVVY</sequence>
<dbReference type="Proteomes" id="UP000887564">
    <property type="component" value="Unplaced"/>
</dbReference>
<evidence type="ECO:0000256" key="1">
    <source>
        <dbReference type="SAM" id="MobiDB-lite"/>
    </source>
</evidence>